<dbReference type="RefSeq" id="XP_017785838.1">
    <property type="nucleotide sequence ID" value="XM_017930349.1"/>
</dbReference>
<evidence type="ECO:0000313" key="3">
    <source>
        <dbReference type="RefSeq" id="XP_017785836.1"/>
    </source>
</evidence>
<name>A0ABM1NG87_NICVS</name>
<sequence length="1079" mass="128935">MLNEVKDFHKLGGSTLGEHQWNFRKFMDRISGLPNRVEITMSIRPRNHQEAIFKVKLLQRFRQQWVLLNILLEGNKVLNRIILNNREFIHYAGEIEVYTFVNVVCPKLSHVSKLILFNKLGSTLLNGDTHFNLIFEKYGIRLAFKLLPSCSEELVMEISENYSFRFNSRQLIVLHRKYPNFLMNYFQSGYANLVVRKKLTDYLVKNDMETLRDLVEFGLPTLGRKGMLKFLDINKEYVLENPGKFQRHYDRIVRSLNHDEFDIYFKNLFPKRIDDNPDFFDAIRNLSLLPPRIRYRKFNGVYAELYGLDFCEFDKNLVELFTWRDRSKFELGDNLELYLIKDALRLIEATMKVTHDTESRCNLVRMMIETCRINKKLDRLLDVLNYFCDVHKNDSVEVRRTIISQLLCNFNLKKFCDESWYCIEEMFHTFKKRNEMCFDKGDFTKALIMKKISLNEDYRNDLLEFMDDIVRYNYLNILDRNQPKQHRIFLLKFAMNIEYFGDLTSRDSSVYFIDLLCEFNKNNPKYKISYYRFPSMVRDVFEEFYKEEYDCKSKIDTILRFIPTEPIEIDLRDELLQKFMESDKSEISLQLAMWMLKYRQCMLKKYIKKFIWKGASFSRLYYEISKMRYTKLPKLYRSTCTENLRSMRKTNGLWYLSYEADYLKLVERFIPEGFNENVMEFQKNLLKTFKNRYMEWPHLSIILNYLNGDYSKYAVGSMYRSFYNLPEYELVHHLKVISEISDSLKKHSIYLSSELLDYRYIKLILMETASTDNIKCAMFVSTFYSFCNNPKTNLLILLKQQMDIMQEHRIIFKFKIIPKHVLIDYLTEFRDYLRCGSEDDLTAFNILKPDLISQLPADFCEEILALVLFSKDCYQFVYNYIVSSHEDSVGKLHEAIENSQVENKLFLVTDLYDYIFRKFIRERSRDLAQSRSADFMPYLEQRFGNNLEIDLMVKSVCSYLESGFDGLARCYVVQQGEIVQEFGPSIIIYHSKVANKCLHRILDNVDGDRDENTCVFIDTLLNESNLTHIKLLAIELLPLLKSKNQRLILFMLQLLEKIEEDPSETIQTFLYYKHACKDL</sequence>
<dbReference type="RefSeq" id="XP_017785836.1">
    <property type="nucleotide sequence ID" value="XM_017930347.1"/>
</dbReference>
<organism evidence="1 4">
    <name type="scientific">Nicrophorus vespilloides</name>
    <name type="common">Boreal carrion beetle</name>
    <dbReference type="NCBI Taxonomy" id="110193"/>
    <lineage>
        <taxon>Eukaryota</taxon>
        <taxon>Metazoa</taxon>
        <taxon>Ecdysozoa</taxon>
        <taxon>Arthropoda</taxon>
        <taxon>Hexapoda</taxon>
        <taxon>Insecta</taxon>
        <taxon>Pterygota</taxon>
        <taxon>Neoptera</taxon>
        <taxon>Endopterygota</taxon>
        <taxon>Coleoptera</taxon>
        <taxon>Polyphaga</taxon>
        <taxon>Staphyliniformia</taxon>
        <taxon>Silphidae</taxon>
        <taxon>Nicrophorinae</taxon>
        <taxon>Nicrophorus</taxon>
    </lineage>
</organism>
<dbReference type="Proteomes" id="UP000695000">
    <property type="component" value="Unplaced"/>
</dbReference>
<keyword evidence="1" id="KW-1185">Reference proteome</keyword>
<evidence type="ECO:0000313" key="1">
    <source>
        <dbReference type="Proteomes" id="UP000695000"/>
    </source>
</evidence>
<proteinExistence type="predicted"/>
<dbReference type="RefSeq" id="XP_017785835.1">
    <property type="nucleotide sequence ID" value="XM_017930346.1"/>
</dbReference>
<gene>
    <name evidence="2 3 4 5" type="primary">LOC108568989</name>
</gene>
<dbReference type="GeneID" id="108568989"/>
<evidence type="ECO:0000313" key="4">
    <source>
        <dbReference type="RefSeq" id="XP_017785837.1"/>
    </source>
</evidence>
<reference evidence="2 3" key="1">
    <citation type="submission" date="2025-05" db="UniProtKB">
        <authorList>
            <consortium name="RefSeq"/>
        </authorList>
    </citation>
    <scope>IDENTIFICATION</scope>
    <source>
        <tissue evidence="2 3">Whole Larva</tissue>
    </source>
</reference>
<dbReference type="RefSeq" id="XP_017785837.1">
    <property type="nucleotide sequence ID" value="XM_017930348.1"/>
</dbReference>
<evidence type="ECO:0000313" key="2">
    <source>
        <dbReference type="RefSeq" id="XP_017785835.1"/>
    </source>
</evidence>
<accession>A0ABM1NG87</accession>
<protein>
    <submittedName>
        <fullName evidence="2 3">Uncharacterized protein LOC108568989</fullName>
    </submittedName>
</protein>
<evidence type="ECO:0000313" key="5">
    <source>
        <dbReference type="RefSeq" id="XP_017785838.1"/>
    </source>
</evidence>